<organism evidence="1 2">
    <name type="scientific">Nocardioides abyssi</name>
    <dbReference type="NCBI Taxonomy" id="3058370"/>
    <lineage>
        <taxon>Bacteria</taxon>
        <taxon>Bacillati</taxon>
        <taxon>Actinomycetota</taxon>
        <taxon>Actinomycetes</taxon>
        <taxon>Propionibacteriales</taxon>
        <taxon>Nocardioidaceae</taxon>
        <taxon>Nocardioides</taxon>
    </lineage>
</organism>
<dbReference type="EMBL" id="JAUHJR010000004">
    <property type="protein sequence ID" value="MDN4162166.1"/>
    <property type="molecule type" value="Genomic_DNA"/>
</dbReference>
<protein>
    <submittedName>
        <fullName evidence="1">Uncharacterized protein</fullName>
    </submittedName>
</protein>
<evidence type="ECO:0000313" key="2">
    <source>
        <dbReference type="Proteomes" id="UP001168537"/>
    </source>
</evidence>
<accession>A0ABT8EVG0</accession>
<name>A0ABT8EVG0_9ACTN</name>
<dbReference type="RefSeq" id="WP_300961312.1">
    <property type="nucleotide sequence ID" value="NZ_JAUHJR010000004.1"/>
</dbReference>
<gene>
    <name evidence="1" type="ORF">QWY29_12450</name>
</gene>
<reference evidence="1" key="1">
    <citation type="submission" date="2023-06" db="EMBL/GenBank/DDBJ databases">
        <title>Draft genome sequence of Nocardioides sp. SOB72.</title>
        <authorList>
            <person name="Zhang G."/>
        </authorList>
    </citation>
    <scope>NUCLEOTIDE SEQUENCE</scope>
    <source>
        <strain evidence="1">SOB72</strain>
    </source>
</reference>
<comment type="caution">
    <text evidence="1">The sequence shown here is derived from an EMBL/GenBank/DDBJ whole genome shotgun (WGS) entry which is preliminary data.</text>
</comment>
<evidence type="ECO:0000313" key="1">
    <source>
        <dbReference type="EMBL" id="MDN4162166.1"/>
    </source>
</evidence>
<proteinExistence type="predicted"/>
<sequence length="174" mass="18460">MVTTLLVLAGLVLVAWPVATGSLPTSTGSGRRADARRLRALDLRPGEATSADVARLLRAHELPAEEVRFVLAKADELGVAPFTLWMWVKRFDVHALAVVLGADLTHDALLHHLAAGSLPDLAELEVFAALNGLPRRGSASVTVAPETVRAVDPVRRVPGTGLRIVDPGTWPHAA</sequence>
<dbReference type="Proteomes" id="UP001168537">
    <property type="component" value="Unassembled WGS sequence"/>
</dbReference>
<keyword evidence="2" id="KW-1185">Reference proteome</keyword>